<dbReference type="Proteomes" id="UP000243217">
    <property type="component" value="Unassembled WGS sequence"/>
</dbReference>
<keyword evidence="7" id="KW-0503">Monooxygenase</keyword>
<dbReference type="GO" id="GO:0020037">
    <property type="term" value="F:heme binding"/>
    <property type="evidence" value="ECO:0007669"/>
    <property type="project" value="InterPro"/>
</dbReference>
<sequence>MFVQMSTLSKESILPFEHIRSPPEIGFGRFASNLHYFAKGEGMKKVFKQMQKMHNENGPIRFPVVPFASYLVSVADPEAPIGIVNTREYNEWKKLRPSLNDHLLRRNIIPTWVSRIDDVAHDVATRIQSEGFSNNGIATLNPSLCAFSLESLSSIWFDKIMGDLNIPIDSKAQEFTDAINGFFTRAERIQHAPESLPTFLYSYLPGYNKLVVHLSFFFDVAEQMVMEKINAKDSTGTDFLTLLLLWPELNKREAISQAIELLFGGLQIRTEVNMAKGPNDAIDEQSLGKLSCIRACVKEALWLHPPTIANMRTLVGLSSYVMSRDPNVFENPDAFIPERWFECENKLNRSNAAYSTTPFSMSARSCAGRRLAETEMYILLAHIVYTMKLRWLPNESLLEGKLQSLVPEKPITKLCKPLKG</sequence>
<gene>
    <name evidence="9" type="ORF">THRCLA_21356</name>
</gene>
<dbReference type="PANTHER" id="PTHR24279:SF120">
    <property type="entry name" value="CYTOCHROME P450"/>
    <property type="match status" value="1"/>
</dbReference>
<proteinExistence type="inferred from homology"/>
<evidence type="ECO:0000256" key="5">
    <source>
        <dbReference type="ARBA" id="ARBA00023002"/>
    </source>
</evidence>
<evidence type="ECO:0000256" key="3">
    <source>
        <dbReference type="ARBA" id="ARBA00022617"/>
    </source>
</evidence>
<evidence type="ECO:0000256" key="1">
    <source>
        <dbReference type="ARBA" id="ARBA00001971"/>
    </source>
</evidence>
<organism evidence="9 10">
    <name type="scientific">Thraustotheca clavata</name>
    <dbReference type="NCBI Taxonomy" id="74557"/>
    <lineage>
        <taxon>Eukaryota</taxon>
        <taxon>Sar</taxon>
        <taxon>Stramenopiles</taxon>
        <taxon>Oomycota</taxon>
        <taxon>Saprolegniomycetes</taxon>
        <taxon>Saprolegniales</taxon>
        <taxon>Achlyaceae</taxon>
        <taxon>Thraustotheca</taxon>
    </lineage>
</organism>
<name>A0A1V9ZXF3_9STRA</name>
<dbReference type="GO" id="GO:0004497">
    <property type="term" value="F:monooxygenase activity"/>
    <property type="evidence" value="ECO:0007669"/>
    <property type="project" value="UniProtKB-KW"/>
</dbReference>
<comment type="caution">
    <text evidence="9">The sequence shown here is derived from an EMBL/GenBank/DDBJ whole genome shotgun (WGS) entry which is preliminary data.</text>
</comment>
<protein>
    <recommendedName>
        <fullName evidence="11">Cytochrome P450</fullName>
    </recommendedName>
</protein>
<dbReference type="GO" id="GO:0016705">
    <property type="term" value="F:oxidoreductase activity, acting on paired donors, with incorporation or reduction of molecular oxygen"/>
    <property type="evidence" value="ECO:0007669"/>
    <property type="project" value="InterPro"/>
</dbReference>
<dbReference type="GO" id="GO:0005506">
    <property type="term" value="F:iron ion binding"/>
    <property type="evidence" value="ECO:0007669"/>
    <property type="project" value="InterPro"/>
</dbReference>
<keyword evidence="6 8" id="KW-0408">Iron</keyword>
<dbReference type="PRINTS" id="PR00463">
    <property type="entry name" value="EP450I"/>
</dbReference>
<evidence type="ECO:0000256" key="7">
    <source>
        <dbReference type="ARBA" id="ARBA00023033"/>
    </source>
</evidence>
<evidence type="ECO:0000256" key="6">
    <source>
        <dbReference type="ARBA" id="ARBA00023004"/>
    </source>
</evidence>
<keyword evidence="3 8" id="KW-0349">Heme</keyword>
<keyword evidence="4 8" id="KW-0479">Metal-binding</keyword>
<dbReference type="EMBL" id="JNBS01001089">
    <property type="protein sequence ID" value="OQS02702.1"/>
    <property type="molecule type" value="Genomic_DNA"/>
</dbReference>
<dbReference type="AlphaFoldDB" id="A0A1V9ZXF3"/>
<evidence type="ECO:0008006" key="11">
    <source>
        <dbReference type="Google" id="ProtNLM"/>
    </source>
</evidence>
<dbReference type="Gene3D" id="1.10.630.10">
    <property type="entry name" value="Cytochrome P450"/>
    <property type="match status" value="2"/>
</dbReference>
<feature type="binding site" description="axial binding residue" evidence="8">
    <location>
        <position position="366"/>
    </location>
    <ligand>
        <name>heme</name>
        <dbReference type="ChEBI" id="CHEBI:30413"/>
    </ligand>
    <ligandPart>
        <name>Fe</name>
        <dbReference type="ChEBI" id="CHEBI:18248"/>
    </ligandPart>
</feature>
<dbReference type="STRING" id="74557.A0A1V9ZXF3"/>
<dbReference type="InterPro" id="IPR002401">
    <property type="entry name" value="Cyt_P450_E_grp-I"/>
</dbReference>
<evidence type="ECO:0000256" key="4">
    <source>
        <dbReference type="ARBA" id="ARBA00022723"/>
    </source>
</evidence>
<comment type="similarity">
    <text evidence="2">Belongs to the cytochrome P450 family.</text>
</comment>
<evidence type="ECO:0000313" key="10">
    <source>
        <dbReference type="Proteomes" id="UP000243217"/>
    </source>
</evidence>
<dbReference type="InterPro" id="IPR001128">
    <property type="entry name" value="Cyt_P450"/>
</dbReference>
<dbReference type="InterPro" id="IPR036396">
    <property type="entry name" value="Cyt_P450_sf"/>
</dbReference>
<evidence type="ECO:0000256" key="8">
    <source>
        <dbReference type="PIRSR" id="PIRSR602401-1"/>
    </source>
</evidence>
<comment type="cofactor">
    <cofactor evidence="1 8">
        <name>heme</name>
        <dbReference type="ChEBI" id="CHEBI:30413"/>
    </cofactor>
</comment>
<evidence type="ECO:0000313" key="9">
    <source>
        <dbReference type="EMBL" id="OQS02702.1"/>
    </source>
</evidence>
<evidence type="ECO:0000256" key="2">
    <source>
        <dbReference type="ARBA" id="ARBA00010617"/>
    </source>
</evidence>
<dbReference type="Pfam" id="PF00067">
    <property type="entry name" value="p450"/>
    <property type="match status" value="2"/>
</dbReference>
<dbReference type="SUPFAM" id="SSF48264">
    <property type="entry name" value="Cytochrome P450"/>
    <property type="match status" value="1"/>
</dbReference>
<dbReference type="PANTHER" id="PTHR24279">
    <property type="entry name" value="CYTOCHROME P450"/>
    <property type="match status" value="1"/>
</dbReference>
<dbReference type="OrthoDB" id="3945418at2759"/>
<dbReference type="InterPro" id="IPR050479">
    <property type="entry name" value="CYP11_CYP27_families"/>
</dbReference>
<keyword evidence="10" id="KW-1185">Reference proteome</keyword>
<keyword evidence="5" id="KW-0560">Oxidoreductase</keyword>
<reference evidence="9 10" key="1">
    <citation type="journal article" date="2014" name="Genome Biol. Evol.">
        <title>The secreted proteins of Achlya hypogyna and Thraustotheca clavata identify the ancestral oomycete secretome and reveal gene acquisitions by horizontal gene transfer.</title>
        <authorList>
            <person name="Misner I."/>
            <person name="Blouin N."/>
            <person name="Leonard G."/>
            <person name="Richards T.A."/>
            <person name="Lane C.E."/>
        </authorList>
    </citation>
    <scope>NUCLEOTIDE SEQUENCE [LARGE SCALE GENOMIC DNA]</scope>
    <source>
        <strain evidence="9 10">ATCC 34112</strain>
    </source>
</reference>
<accession>A0A1V9ZXF3</accession>